<dbReference type="PANTHER" id="PTHR30035">
    <property type="entry name" value="LIPOPROTEIN VACJ-RELATED"/>
    <property type="match status" value="1"/>
</dbReference>
<organism evidence="4">
    <name type="scientific">Candidatus Kentrum sp. TC</name>
    <dbReference type="NCBI Taxonomy" id="2126339"/>
    <lineage>
        <taxon>Bacteria</taxon>
        <taxon>Pseudomonadati</taxon>
        <taxon>Pseudomonadota</taxon>
        <taxon>Gammaproteobacteria</taxon>
        <taxon>Candidatus Kentrum</taxon>
    </lineage>
</organism>
<name>A0A450Z1L3_9GAMM</name>
<dbReference type="PRINTS" id="PR01805">
    <property type="entry name" value="VACJLIPOPROT"/>
</dbReference>
<gene>
    <name evidence="4" type="ORF">BECKTC1821E_GA0114239_10902</name>
</gene>
<accession>A0A450Z1L3</accession>
<keyword evidence="4" id="KW-0449">Lipoprotein</keyword>
<dbReference type="AlphaFoldDB" id="A0A450Z1L3"/>
<evidence type="ECO:0000256" key="1">
    <source>
        <dbReference type="ARBA" id="ARBA00010634"/>
    </source>
</evidence>
<evidence type="ECO:0000256" key="2">
    <source>
        <dbReference type="ARBA" id="ARBA00022729"/>
    </source>
</evidence>
<dbReference type="InterPro" id="IPR007428">
    <property type="entry name" value="MlaA"/>
</dbReference>
<feature type="signal peptide" evidence="3">
    <location>
        <begin position="1"/>
        <end position="26"/>
    </location>
</feature>
<protein>
    <submittedName>
        <fullName evidence="4">Phospholipid-binding lipoprotein MlaA</fullName>
    </submittedName>
</protein>
<dbReference type="EMBL" id="CAADFT010000090">
    <property type="protein sequence ID" value="VFK47657.1"/>
    <property type="molecule type" value="Genomic_DNA"/>
</dbReference>
<sequence length="248" mass="27565">MNRKKRSGIEIILFLFLYMLANGCNGADTYDEENSDPLEDVNNVFYGINDVLDKAFLEPTAEMYADYLPRGIQSGISNFFDNLAYPGVIINDFLQGKIGDGIESAGRFVVNTILGIGGLFDPATSLGLERHEEDFGQTLGVWGSGGEGAYVVLPVLGPNSVRDAPGLVAELCTNILYYLESSIMVPLIAVSAIERRAEFLEISRLRDRSPVDPYLFTRDAYLERRKHLIYDGKPTYNYDGQYEDDQGS</sequence>
<feature type="chain" id="PRO_5019028391" evidence="3">
    <location>
        <begin position="27"/>
        <end position="248"/>
    </location>
</feature>
<dbReference type="PANTHER" id="PTHR30035:SF3">
    <property type="entry name" value="INTERMEMBRANE PHOSPHOLIPID TRANSPORT SYSTEM LIPOPROTEIN MLAA"/>
    <property type="match status" value="1"/>
</dbReference>
<evidence type="ECO:0000256" key="3">
    <source>
        <dbReference type="SAM" id="SignalP"/>
    </source>
</evidence>
<comment type="similarity">
    <text evidence="1">Belongs to the MlaA family.</text>
</comment>
<proteinExistence type="inferred from homology"/>
<evidence type="ECO:0000313" key="4">
    <source>
        <dbReference type="EMBL" id="VFK47657.1"/>
    </source>
</evidence>
<reference evidence="4" key="1">
    <citation type="submission" date="2019-02" db="EMBL/GenBank/DDBJ databases">
        <authorList>
            <person name="Gruber-Vodicka R. H."/>
            <person name="Seah K. B. B."/>
        </authorList>
    </citation>
    <scope>NUCLEOTIDE SEQUENCE</scope>
    <source>
        <strain evidence="4">BECK_BZ125</strain>
    </source>
</reference>
<dbReference type="GO" id="GO:0120010">
    <property type="term" value="P:intermembrane phospholipid transfer"/>
    <property type="evidence" value="ECO:0007669"/>
    <property type="project" value="TreeGrafter"/>
</dbReference>
<dbReference type="Pfam" id="PF04333">
    <property type="entry name" value="MlaA"/>
    <property type="match status" value="1"/>
</dbReference>
<dbReference type="GO" id="GO:0016020">
    <property type="term" value="C:membrane"/>
    <property type="evidence" value="ECO:0007669"/>
    <property type="project" value="InterPro"/>
</dbReference>
<keyword evidence="2 3" id="KW-0732">Signal</keyword>